<feature type="transmembrane region" description="Helical" evidence="8">
    <location>
        <begin position="56"/>
        <end position="75"/>
    </location>
</feature>
<keyword evidence="5 8" id="KW-1133">Transmembrane helix</keyword>
<evidence type="ECO:0000256" key="8">
    <source>
        <dbReference type="SAM" id="Phobius"/>
    </source>
</evidence>
<evidence type="ECO:0000256" key="2">
    <source>
        <dbReference type="ARBA" id="ARBA00005551"/>
    </source>
</evidence>
<feature type="transmembrane region" description="Helical" evidence="8">
    <location>
        <begin position="177"/>
        <end position="197"/>
    </location>
</feature>
<accession>A0ABR8S1L8</accession>
<dbReference type="InterPro" id="IPR006153">
    <property type="entry name" value="Cation/H_exchanger_TM"/>
</dbReference>
<evidence type="ECO:0000313" key="11">
    <source>
        <dbReference type="Proteomes" id="UP000648352"/>
    </source>
</evidence>
<comment type="similarity">
    <text evidence="2">Belongs to the monovalent cation:proton antiporter 2 (CPA2) transporter (TC 2.A.37) family.</text>
</comment>
<keyword evidence="6 8" id="KW-0472">Membrane</keyword>
<protein>
    <submittedName>
        <fullName evidence="10">Cation:proton antiporter</fullName>
    </submittedName>
</protein>
<comment type="subcellular location">
    <subcellularLocation>
        <location evidence="1">Membrane</location>
        <topology evidence="1">Multi-pass membrane protein</topology>
    </subcellularLocation>
</comment>
<feature type="transmembrane region" description="Helical" evidence="8">
    <location>
        <begin position="353"/>
        <end position="372"/>
    </location>
</feature>
<evidence type="ECO:0000259" key="9">
    <source>
        <dbReference type="Pfam" id="PF00999"/>
    </source>
</evidence>
<keyword evidence="4 8" id="KW-0812">Transmembrane</keyword>
<keyword evidence="11" id="KW-1185">Reference proteome</keyword>
<feature type="transmembrane region" description="Helical" evidence="8">
    <location>
        <begin position="327"/>
        <end position="347"/>
    </location>
</feature>
<proteinExistence type="inferred from homology"/>
<feature type="transmembrane region" description="Helical" evidence="8">
    <location>
        <begin position="209"/>
        <end position="229"/>
    </location>
</feature>
<comment type="caution">
    <text evidence="10">The sequence shown here is derived from an EMBL/GenBank/DDBJ whole genome shotgun (WGS) entry which is preliminary data.</text>
</comment>
<dbReference type="PANTHER" id="PTHR42751">
    <property type="entry name" value="SODIUM/HYDROGEN EXCHANGER FAMILY/TRKA DOMAIN PROTEIN"/>
    <property type="match status" value="1"/>
</dbReference>
<evidence type="ECO:0000256" key="3">
    <source>
        <dbReference type="ARBA" id="ARBA00022448"/>
    </source>
</evidence>
<dbReference type="EMBL" id="JACSQP010000003">
    <property type="protein sequence ID" value="MBD7957368.1"/>
    <property type="molecule type" value="Genomic_DNA"/>
</dbReference>
<evidence type="ECO:0000313" key="10">
    <source>
        <dbReference type="EMBL" id="MBD7957368.1"/>
    </source>
</evidence>
<feature type="transmembrane region" description="Helical" evidence="8">
    <location>
        <begin position="294"/>
        <end position="315"/>
    </location>
</feature>
<feature type="compositionally biased region" description="Low complexity" evidence="7">
    <location>
        <begin position="400"/>
        <end position="415"/>
    </location>
</feature>
<dbReference type="Pfam" id="PF00999">
    <property type="entry name" value="Na_H_Exchanger"/>
    <property type="match status" value="1"/>
</dbReference>
<dbReference type="InterPro" id="IPR038770">
    <property type="entry name" value="Na+/solute_symporter_sf"/>
</dbReference>
<dbReference type="RefSeq" id="WP_191718538.1">
    <property type="nucleotide sequence ID" value="NZ_JACSQP010000003.1"/>
</dbReference>
<name>A0ABR8S1L8_9MICO</name>
<evidence type="ECO:0000256" key="6">
    <source>
        <dbReference type="ARBA" id="ARBA00023136"/>
    </source>
</evidence>
<feature type="region of interest" description="Disordered" evidence="7">
    <location>
        <begin position="396"/>
        <end position="415"/>
    </location>
</feature>
<dbReference type="Proteomes" id="UP000648352">
    <property type="component" value="Unassembled WGS sequence"/>
</dbReference>
<evidence type="ECO:0000256" key="5">
    <source>
        <dbReference type="ARBA" id="ARBA00022989"/>
    </source>
</evidence>
<feature type="transmembrane region" description="Helical" evidence="8">
    <location>
        <begin position="148"/>
        <end position="171"/>
    </location>
</feature>
<feature type="domain" description="Cation/H+ exchanger transmembrane" evidence="9">
    <location>
        <begin position="14"/>
        <end position="371"/>
    </location>
</feature>
<evidence type="ECO:0000256" key="4">
    <source>
        <dbReference type="ARBA" id="ARBA00022692"/>
    </source>
</evidence>
<organism evidence="10 11">
    <name type="scientific">Microbacterium pullorum</name>
    <dbReference type="NCBI Taxonomy" id="2762236"/>
    <lineage>
        <taxon>Bacteria</taxon>
        <taxon>Bacillati</taxon>
        <taxon>Actinomycetota</taxon>
        <taxon>Actinomycetes</taxon>
        <taxon>Micrococcales</taxon>
        <taxon>Microbacteriaceae</taxon>
        <taxon>Microbacterium</taxon>
    </lineage>
</organism>
<dbReference type="PANTHER" id="PTHR42751:SF4">
    <property type="entry name" value="K(+)_H(+) ANTIPORTER SUBUNIT KHTU"/>
    <property type="match status" value="1"/>
</dbReference>
<evidence type="ECO:0000256" key="7">
    <source>
        <dbReference type="SAM" id="MobiDB-lite"/>
    </source>
</evidence>
<gene>
    <name evidence="10" type="ORF">H9651_06935</name>
</gene>
<feature type="transmembrane region" description="Helical" evidence="8">
    <location>
        <begin position="117"/>
        <end position="136"/>
    </location>
</feature>
<evidence type="ECO:0000256" key="1">
    <source>
        <dbReference type="ARBA" id="ARBA00004141"/>
    </source>
</evidence>
<sequence length="512" mass="52708">MGETIMILGLLLVIATFVGRAARLIGLPSVPVYMLVGLAASPSVEIIPVDLPYDDIAVLATIGLVLLLFHLGLEFDTAAFAKDAKTLIVAGIGYIAVNFGAGLVLGFALGWGTAEALVVAGITGISSSAIVTKLMIDLHKLSRPEAPLILGIVVIEDVFLAVYLAVLGVAIEPNADVWASVLQLVLSIGFLVFLLTVARKGSRVVSRIVNEKSAELFIVGLVGLSLLIAGMAEEIGVSDAIGAFMVGLVVAGTNARHKADRAIAPLRDTFAAVFFLGFGLTLDPARFGEVLVPVLIAAAVTIIANIGAGVLAAHLQKFSVLTGVEIGLTLLSRGEFALILATIAAAAGLDSRIGPFAGLYVLILAVIGPILATHAPRLWRRGGEVVSAGPPQPVLASYGTTGDDPSADAPASAPTTGFTAAWPAHTTYSADDAARAVELAEALLNEGHTVSVITRDTAPFALLVNRFGDRFQTVGIDGAIIRTVGEATAFALASDPDALIMVADSVREPAAP</sequence>
<dbReference type="Gene3D" id="1.20.1530.20">
    <property type="match status" value="1"/>
</dbReference>
<keyword evidence="3" id="KW-0813">Transport</keyword>
<feature type="transmembrane region" description="Helical" evidence="8">
    <location>
        <begin position="87"/>
        <end position="111"/>
    </location>
</feature>
<reference evidence="10 11" key="1">
    <citation type="submission" date="2020-08" db="EMBL/GenBank/DDBJ databases">
        <title>A Genomic Blueprint of the Chicken Gut Microbiome.</title>
        <authorList>
            <person name="Gilroy R."/>
            <person name="Ravi A."/>
            <person name="Getino M."/>
            <person name="Pursley I."/>
            <person name="Horton D.L."/>
            <person name="Alikhan N.-F."/>
            <person name="Baker D."/>
            <person name="Gharbi K."/>
            <person name="Hall N."/>
            <person name="Watson M."/>
            <person name="Adriaenssens E.M."/>
            <person name="Foster-Nyarko E."/>
            <person name="Jarju S."/>
            <person name="Secka A."/>
            <person name="Antonio M."/>
            <person name="Oren A."/>
            <person name="Chaudhuri R."/>
            <person name="La Ragione R.M."/>
            <person name="Hildebrand F."/>
            <person name="Pallen M.J."/>
        </authorList>
    </citation>
    <scope>NUCLEOTIDE SEQUENCE [LARGE SCALE GENOMIC DNA]</scope>
    <source>
        <strain evidence="10 11">Sa4CUA7</strain>
    </source>
</reference>